<keyword evidence="1" id="KW-0560">Oxidoreductase</keyword>
<keyword evidence="2" id="KW-0520">NAD</keyword>
<dbReference type="Gene3D" id="3.40.309.10">
    <property type="entry name" value="Aldehyde Dehydrogenase, Chain A, domain 2"/>
    <property type="match status" value="1"/>
</dbReference>
<dbReference type="InterPro" id="IPR016163">
    <property type="entry name" value="Ald_DH_C"/>
</dbReference>
<dbReference type="Pfam" id="PF00171">
    <property type="entry name" value="Aldedh"/>
    <property type="match status" value="1"/>
</dbReference>
<name>A0A1C3RE19_9PROT</name>
<gene>
    <name evidence="4" type="ORF">MTBPR1_100146</name>
</gene>
<keyword evidence="5" id="KW-1185">Reference proteome</keyword>
<evidence type="ECO:0000256" key="1">
    <source>
        <dbReference type="ARBA" id="ARBA00023002"/>
    </source>
</evidence>
<dbReference type="EMBL" id="FLYE01000002">
    <property type="protein sequence ID" value="SCA55505.1"/>
    <property type="molecule type" value="Genomic_DNA"/>
</dbReference>
<dbReference type="InterPro" id="IPR016161">
    <property type="entry name" value="Ald_DH/histidinol_DH"/>
</dbReference>
<dbReference type="PANTHER" id="PTHR42862">
    <property type="entry name" value="DELTA-1-PYRROLINE-5-CARBOXYLATE DEHYDROGENASE 1, ISOFORM A-RELATED"/>
    <property type="match status" value="1"/>
</dbReference>
<evidence type="ECO:0000313" key="5">
    <source>
        <dbReference type="Proteomes" id="UP000231658"/>
    </source>
</evidence>
<organism evidence="4 5">
    <name type="scientific">Candidatus Terasakiella magnetica</name>
    <dbReference type="NCBI Taxonomy" id="1867952"/>
    <lineage>
        <taxon>Bacteria</taxon>
        <taxon>Pseudomonadati</taxon>
        <taxon>Pseudomonadota</taxon>
        <taxon>Alphaproteobacteria</taxon>
        <taxon>Rhodospirillales</taxon>
        <taxon>Terasakiellaceae</taxon>
        <taxon>Terasakiella</taxon>
    </lineage>
</organism>
<proteinExistence type="predicted"/>
<dbReference type="STRING" id="1867952.MTBPR1_100146"/>
<dbReference type="SUPFAM" id="SSF53720">
    <property type="entry name" value="ALDH-like"/>
    <property type="match status" value="1"/>
</dbReference>
<dbReference type="NCBIfam" id="TIGR02288">
    <property type="entry name" value="PaaN_2"/>
    <property type="match status" value="1"/>
</dbReference>
<sequence>MSLELFERHREKLDQACEASHSRGYWSGYKEMPSPRVYGETAQDDGIKAFQSHLGKTFEIDQPTSGGTLGVEEGPFGVELNVQYPAPDVEAMMAAAKAAMPAWRKIGRQGRAGVCMEILERLNAKSFELAFSVMHTTGQAFMMAFQAGGAHAQDRGLEAVAYGYEEQMRHPKTAAWVKAQGKNDPLEMTKKYTAVGRGVSLMVGCATFPTWNGYPGLFASLITGNAVIVKPHPRAVLPLAITVRVVREVLVEAGLDPNLVCLAVDTLEAPITKEFATHADTKIVDFTGSSEFGNWLEDNCKQAQVYTEKAGVNAIIIDDFDDVKGISRNLSFTFSLYSGQMCTTPQNVFIPRDGIDVNGENMSFDDVAKAIATGVEKFLSVPERAVEVLGSIQNKGILDRIEEAKKLGDVVLDTTQIDHPMFKGIQCHTPVIVKIDGADIEKYSEELFGPIVFVIATDSTQDSIEKMKTTICENGAITLGLYSKNEEMIEAVEEAALEAGVNLSINLTGGVFVNQSAAFSDFHATGANPAANAALTDGNFVSGRFRVMQSRR</sequence>
<dbReference type="AlphaFoldDB" id="A0A1C3RE19"/>
<dbReference type="Gene3D" id="3.40.605.10">
    <property type="entry name" value="Aldehyde Dehydrogenase, Chain A, domain 1"/>
    <property type="match status" value="1"/>
</dbReference>
<dbReference type="PANTHER" id="PTHR42862:SF1">
    <property type="entry name" value="DELTA-1-PYRROLINE-5-CARBOXYLATE DEHYDROGENASE 2, ISOFORM A-RELATED"/>
    <property type="match status" value="1"/>
</dbReference>
<accession>A0A1C3RE19</accession>
<dbReference type="OrthoDB" id="5288459at2"/>
<dbReference type="GO" id="GO:0009898">
    <property type="term" value="C:cytoplasmic side of plasma membrane"/>
    <property type="evidence" value="ECO:0007669"/>
    <property type="project" value="TreeGrafter"/>
</dbReference>
<reference evidence="4 5" key="1">
    <citation type="submission" date="2016-07" db="EMBL/GenBank/DDBJ databases">
        <authorList>
            <person name="Lefevre C.T."/>
        </authorList>
    </citation>
    <scope>NUCLEOTIDE SEQUENCE [LARGE SCALE GENOMIC DNA]</scope>
    <source>
        <strain evidence="4">PR1</strain>
    </source>
</reference>
<feature type="domain" description="Aldehyde dehydrogenase" evidence="3">
    <location>
        <begin position="86"/>
        <end position="506"/>
    </location>
</feature>
<evidence type="ECO:0000256" key="2">
    <source>
        <dbReference type="ARBA" id="ARBA00023027"/>
    </source>
</evidence>
<dbReference type="GO" id="GO:0010133">
    <property type="term" value="P:L-proline catabolic process to L-glutamate"/>
    <property type="evidence" value="ECO:0007669"/>
    <property type="project" value="TreeGrafter"/>
</dbReference>
<dbReference type="GO" id="GO:0003842">
    <property type="term" value="F:L-glutamate gamma-semialdehyde dehydrogenase activity"/>
    <property type="evidence" value="ECO:0007669"/>
    <property type="project" value="TreeGrafter"/>
</dbReference>
<dbReference type="InterPro" id="IPR050485">
    <property type="entry name" value="Proline_metab_enzyme"/>
</dbReference>
<evidence type="ECO:0000259" key="3">
    <source>
        <dbReference type="Pfam" id="PF00171"/>
    </source>
</evidence>
<dbReference type="InterPro" id="IPR011975">
    <property type="entry name" value="PaaN_2"/>
</dbReference>
<protein>
    <submittedName>
        <fullName evidence="4">Aldehyde dehydrogenase, PaaZ</fullName>
    </submittedName>
</protein>
<dbReference type="InterPro" id="IPR016162">
    <property type="entry name" value="Ald_DH_N"/>
</dbReference>
<dbReference type="Proteomes" id="UP000231658">
    <property type="component" value="Unassembled WGS sequence"/>
</dbReference>
<evidence type="ECO:0000313" key="4">
    <source>
        <dbReference type="EMBL" id="SCA55505.1"/>
    </source>
</evidence>
<dbReference type="InterPro" id="IPR015590">
    <property type="entry name" value="Aldehyde_DH_dom"/>
</dbReference>
<dbReference type="RefSeq" id="WP_069186214.1">
    <property type="nucleotide sequence ID" value="NZ_FLYE01000002.1"/>
</dbReference>